<feature type="domain" description="Glycosyltransferase subfamily 4-like N-terminal" evidence="1">
    <location>
        <begin position="58"/>
        <end position="167"/>
    </location>
</feature>
<dbReference type="AlphaFoldDB" id="X1AC97"/>
<accession>X1AC97</accession>
<evidence type="ECO:0000259" key="1">
    <source>
        <dbReference type="Pfam" id="PF13439"/>
    </source>
</evidence>
<evidence type="ECO:0000313" key="2">
    <source>
        <dbReference type="EMBL" id="GAG80040.1"/>
    </source>
</evidence>
<dbReference type="EMBL" id="BART01016305">
    <property type="protein sequence ID" value="GAG80040.1"/>
    <property type="molecule type" value="Genomic_DNA"/>
</dbReference>
<proteinExistence type="predicted"/>
<dbReference type="InterPro" id="IPR028098">
    <property type="entry name" value="Glyco_trans_4-like_N"/>
</dbReference>
<gene>
    <name evidence="2" type="ORF">S01H4_31401</name>
</gene>
<comment type="caution">
    <text evidence="2">The sequence shown here is derived from an EMBL/GenBank/DDBJ whole genome shotgun (WGS) entry which is preliminary data.</text>
</comment>
<organism evidence="2">
    <name type="scientific">marine sediment metagenome</name>
    <dbReference type="NCBI Taxonomy" id="412755"/>
    <lineage>
        <taxon>unclassified sequences</taxon>
        <taxon>metagenomes</taxon>
        <taxon>ecological metagenomes</taxon>
    </lineage>
</organism>
<dbReference type="SUPFAM" id="SSF53756">
    <property type="entry name" value="UDP-Glycosyltransferase/glycogen phosphorylase"/>
    <property type="match status" value="1"/>
</dbReference>
<dbReference type="Gene3D" id="3.40.50.2000">
    <property type="entry name" value="Glycogen Phosphorylase B"/>
    <property type="match status" value="1"/>
</dbReference>
<protein>
    <recommendedName>
        <fullName evidence="1">Glycosyltransferase subfamily 4-like N-terminal domain-containing protein</fullName>
    </recommendedName>
</protein>
<reference evidence="2" key="1">
    <citation type="journal article" date="2014" name="Front. Microbiol.">
        <title>High frequency of phylogenetically diverse reductive dehalogenase-homologous genes in deep subseafloor sedimentary metagenomes.</title>
        <authorList>
            <person name="Kawai M."/>
            <person name="Futagami T."/>
            <person name="Toyoda A."/>
            <person name="Takaki Y."/>
            <person name="Nishi S."/>
            <person name="Hori S."/>
            <person name="Arai W."/>
            <person name="Tsubouchi T."/>
            <person name="Morono Y."/>
            <person name="Uchiyama I."/>
            <person name="Ito T."/>
            <person name="Fujiyama A."/>
            <person name="Inagaki F."/>
            <person name="Takami H."/>
        </authorList>
    </citation>
    <scope>NUCLEOTIDE SEQUENCE</scope>
    <source>
        <strain evidence="2">Expedition CK06-06</strain>
    </source>
</reference>
<dbReference type="Pfam" id="PF13439">
    <property type="entry name" value="Glyco_transf_4"/>
    <property type="match status" value="1"/>
</dbReference>
<sequence length="167" mass="19967">MRKVIHYKDDSYLPFTETWIYGQIKNLKRYKPIVYSLMTENLDIYPTEEIRSLELSKGFGSFDTFFNKGWNILFNFYPGFIFSLLKDKPDLIHAHFGTSGYNFLFYKWLFGLPMITTFYGFDLSQLPNQNNKWVKRYAKLFRQSNCFLVEGYNMKKSLMKLGCPEEK</sequence>
<name>X1AC97_9ZZZZ</name>